<dbReference type="InterPro" id="IPR037019">
    <property type="entry name" value="Glyco_hydro_7_sf"/>
</dbReference>
<evidence type="ECO:0000256" key="1">
    <source>
        <dbReference type="ARBA" id="ARBA00001641"/>
    </source>
</evidence>
<evidence type="ECO:0000256" key="7">
    <source>
        <dbReference type="ARBA" id="ARBA00023295"/>
    </source>
</evidence>
<keyword evidence="8 9" id="KW-0624">Polysaccharide degradation</keyword>
<evidence type="ECO:0000256" key="9">
    <source>
        <dbReference type="RuleBase" id="RU361164"/>
    </source>
</evidence>
<dbReference type="PRINTS" id="PR00734">
    <property type="entry name" value="GLHYDRLASE7"/>
</dbReference>
<proteinExistence type="inferred from homology"/>
<keyword evidence="11" id="KW-1185">Reference proteome</keyword>
<organism evidence="10 11">
    <name type="scientific">Mycena rosella</name>
    <name type="common">Pink bonnet</name>
    <name type="synonym">Agaricus rosellus</name>
    <dbReference type="NCBI Taxonomy" id="1033263"/>
    <lineage>
        <taxon>Eukaryota</taxon>
        <taxon>Fungi</taxon>
        <taxon>Dikarya</taxon>
        <taxon>Basidiomycota</taxon>
        <taxon>Agaricomycotina</taxon>
        <taxon>Agaricomycetes</taxon>
        <taxon>Agaricomycetidae</taxon>
        <taxon>Agaricales</taxon>
        <taxon>Marasmiineae</taxon>
        <taxon>Mycenaceae</taxon>
        <taxon>Mycena</taxon>
    </lineage>
</organism>
<evidence type="ECO:0000313" key="11">
    <source>
        <dbReference type="Proteomes" id="UP001221757"/>
    </source>
</evidence>
<comment type="catalytic activity">
    <reaction evidence="1">
        <text>Hydrolysis of (1-&gt;4)-beta-D-glucosidic linkages in cellulose and cellotetraose, releasing cellobiose from the non-reducing ends of the chains.</text>
        <dbReference type="EC" id="3.2.1.91"/>
    </reaction>
</comment>
<dbReference type="Proteomes" id="UP001221757">
    <property type="component" value="Unassembled WGS sequence"/>
</dbReference>
<keyword evidence="7 9" id="KW-0326">Glycosidase</keyword>
<evidence type="ECO:0000256" key="8">
    <source>
        <dbReference type="ARBA" id="ARBA00023326"/>
    </source>
</evidence>
<dbReference type="Gene3D" id="2.70.100.10">
    <property type="entry name" value="Glycoside hydrolase, family 7, domain"/>
    <property type="match status" value="1"/>
</dbReference>
<evidence type="ECO:0000256" key="3">
    <source>
        <dbReference type="ARBA" id="ARBA00022729"/>
    </source>
</evidence>
<reference evidence="10" key="1">
    <citation type="submission" date="2023-03" db="EMBL/GenBank/DDBJ databases">
        <title>Massive genome expansion in bonnet fungi (Mycena s.s.) driven by repeated elements and novel gene families across ecological guilds.</title>
        <authorList>
            <consortium name="Lawrence Berkeley National Laboratory"/>
            <person name="Harder C.B."/>
            <person name="Miyauchi S."/>
            <person name="Viragh M."/>
            <person name="Kuo A."/>
            <person name="Thoen E."/>
            <person name="Andreopoulos B."/>
            <person name="Lu D."/>
            <person name="Skrede I."/>
            <person name="Drula E."/>
            <person name="Henrissat B."/>
            <person name="Morin E."/>
            <person name="Kohler A."/>
            <person name="Barry K."/>
            <person name="LaButti K."/>
            <person name="Morin E."/>
            <person name="Salamov A."/>
            <person name="Lipzen A."/>
            <person name="Mereny Z."/>
            <person name="Hegedus B."/>
            <person name="Baldrian P."/>
            <person name="Stursova M."/>
            <person name="Weitz H."/>
            <person name="Taylor A."/>
            <person name="Grigoriev I.V."/>
            <person name="Nagy L.G."/>
            <person name="Martin F."/>
            <person name="Kauserud H."/>
        </authorList>
    </citation>
    <scope>NUCLEOTIDE SEQUENCE</scope>
    <source>
        <strain evidence="10">CBHHK067</strain>
    </source>
</reference>
<dbReference type="Pfam" id="PF00840">
    <property type="entry name" value="Glyco_hydro_7"/>
    <property type="match status" value="1"/>
</dbReference>
<keyword evidence="3" id="KW-0732">Signal</keyword>
<keyword evidence="6" id="KW-0119">Carbohydrate metabolism</keyword>
<comment type="similarity">
    <text evidence="2 9">Belongs to the glycosyl hydrolase 7 (cellulase C) family.</text>
</comment>
<evidence type="ECO:0000256" key="5">
    <source>
        <dbReference type="ARBA" id="ARBA00023001"/>
    </source>
</evidence>
<keyword evidence="4 9" id="KW-0378">Hydrolase</keyword>
<evidence type="ECO:0000256" key="4">
    <source>
        <dbReference type="ARBA" id="ARBA00022801"/>
    </source>
</evidence>
<accession>A0AAD7CYX5</accession>
<dbReference type="GO" id="GO:0016162">
    <property type="term" value="F:cellulose 1,4-beta-cellobiosidase activity"/>
    <property type="evidence" value="ECO:0007669"/>
    <property type="project" value="UniProtKB-EC"/>
</dbReference>
<protein>
    <recommendedName>
        <fullName evidence="9">Glucanase</fullName>
        <ecNumber evidence="9">3.2.1.-</ecNumber>
    </recommendedName>
</protein>
<gene>
    <name evidence="10" type="ORF">B0H17DRAFT_1018015</name>
</gene>
<dbReference type="InterPro" id="IPR013320">
    <property type="entry name" value="ConA-like_dom_sf"/>
</dbReference>
<dbReference type="SUPFAM" id="SSF49899">
    <property type="entry name" value="Concanavalin A-like lectins/glucanases"/>
    <property type="match status" value="1"/>
</dbReference>
<dbReference type="InterPro" id="IPR001722">
    <property type="entry name" value="Glyco_hydro_7"/>
</dbReference>
<dbReference type="PANTHER" id="PTHR33753">
    <property type="entry name" value="1,4-BETA-D-GLUCAN CELLOBIOHYDROLASE B"/>
    <property type="match status" value="1"/>
</dbReference>
<dbReference type="EC" id="3.2.1.-" evidence="9"/>
<evidence type="ECO:0000256" key="2">
    <source>
        <dbReference type="ARBA" id="ARBA00006044"/>
    </source>
</evidence>
<dbReference type="EMBL" id="JARKIE010000183">
    <property type="protein sequence ID" value="KAJ7670254.1"/>
    <property type="molecule type" value="Genomic_DNA"/>
</dbReference>
<dbReference type="GO" id="GO:0030245">
    <property type="term" value="P:cellulose catabolic process"/>
    <property type="evidence" value="ECO:0007669"/>
    <property type="project" value="UniProtKB-KW"/>
</dbReference>
<evidence type="ECO:0000313" key="10">
    <source>
        <dbReference type="EMBL" id="KAJ7670254.1"/>
    </source>
</evidence>
<comment type="caution">
    <text evidence="10">The sequence shown here is derived from an EMBL/GenBank/DDBJ whole genome shotgun (WGS) entry which is preliminary data.</text>
</comment>
<keyword evidence="5 9" id="KW-0136">Cellulose degradation</keyword>
<sequence>MNAQKTATGDTNSFEFRGGLRTMSAALQKEMVLALSIWDDHEADMLWLDSDYPLNASVTAPGVARGPCSATSGDPKTVESIQPGASVIFWNIKTRPIGSTFTA</sequence>
<name>A0AAD7CYX5_MYCRO</name>
<evidence type="ECO:0000256" key="6">
    <source>
        <dbReference type="ARBA" id="ARBA00023277"/>
    </source>
</evidence>
<dbReference type="PANTHER" id="PTHR33753:SF2">
    <property type="entry name" value="GLYCOSIDE HYDROLASE FAMILY 7 PROTEIN"/>
    <property type="match status" value="1"/>
</dbReference>
<dbReference type="AlphaFoldDB" id="A0AAD7CYX5"/>